<keyword evidence="2" id="KW-0472">Membrane</keyword>
<dbReference type="RefSeq" id="WP_207574998.1">
    <property type="nucleotide sequence ID" value="NZ_JAFNME010000010.1"/>
</dbReference>
<evidence type="ECO:0000313" key="4">
    <source>
        <dbReference type="EMBL" id="MBO1249478.1"/>
    </source>
</evidence>
<name>A0A939GZ83_9BURK</name>
<dbReference type="NCBIfam" id="NF041109">
    <property type="entry name" value="VF_TspB_C_term"/>
    <property type="match status" value="1"/>
</dbReference>
<dbReference type="Proteomes" id="UP000664731">
    <property type="component" value="Unassembled WGS sequence"/>
</dbReference>
<sequence>MAYRFRLIFFFFAAFSCSAFAANNGSPPSSVGSCGWYSRDPTGTQQYENCVQNLKNSYGFKIVEWKYTNHPAAASYHPLTAALICNSGYWDGVLCSPVPSCPGGKIFNLETKTCPPLDDSCESLAEKCETLNGSKKWITGLRRDVGYKPFKTCTPAGLVPGCNKGCVINSSGNGVFYKDQSGDYYFEGEGTISSETCFPTSEGSVEPPKEEDNPLPPSEPPEKPCKPGEYQSTVNGTKVCLPAKSQETIIKEETINNNDNTTTNINTTVKCENGKCTISETTADKDSSGATTGESTKETQVSQSDFCAQNPGSSVCKSPGLGKEEGEGEDGEKSSFSGSCSSSFNCEGDPVQCAIALEQHKTACKLFDESNTYFQAFKDAEASNSDGVESSTVDLASHVSVDSVIGSGACPADIEVTVFNQVIPFELSKFCRYFDAMGMLIVLGASVGCLRILGSG</sequence>
<accession>A0A939GZ83</accession>
<evidence type="ECO:0000256" key="1">
    <source>
        <dbReference type="SAM" id="MobiDB-lite"/>
    </source>
</evidence>
<dbReference type="EMBL" id="JAFNME010000010">
    <property type="protein sequence ID" value="MBO1249478.1"/>
    <property type="molecule type" value="Genomic_DNA"/>
</dbReference>
<evidence type="ECO:0000256" key="2">
    <source>
        <dbReference type="SAM" id="Phobius"/>
    </source>
</evidence>
<proteinExistence type="predicted"/>
<feature type="compositionally biased region" description="Polar residues" evidence="1">
    <location>
        <begin position="288"/>
        <end position="316"/>
    </location>
</feature>
<comment type="caution">
    <text evidence="4">The sequence shown here is derived from an EMBL/GenBank/DDBJ whole genome shotgun (WGS) entry which is preliminary data.</text>
</comment>
<keyword evidence="3" id="KW-0732">Signal</keyword>
<gene>
    <name evidence="4" type="ORF">J1777_06480</name>
</gene>
<feature type="region of interest" description="Disordered" evidence="1">
    <location>
        <begin position="197"/>
        <end position="230"/>
    </location>
</feature>
<dbReference type="AlphaFoldDB" id="A0A939GZ83"/>
<evidence type="ECO:0000256" key="3">
    <source>
        <dbReference type="SAM" id="SignalP"/>
    </source>
</evidence>
<evidence type="ECO:0000313" key="5">
    <source>
        <dbReference type="Proteomes" id="UP000664731"/>
    </source>
</evidence>
<reference evidence="4" key="1">
    <citation type="submission" date="2021-03" db="EMBL/GenBank/DDBJ databases">
        <title>Comamonas denitrificans.</title>
        <authorList>
            <person name="Finster K."/>
        </authorList>
    </citation>
    <scope>NUCLEOTIDE SEQUENCE</scope>
    <source>
        <strain evidence="4">MM2021_4</strain>
    </source>
</reference>
<protein>
    <submittedName>
        <fullName evidence="4">Uncharacterized protein</fullName>
    </submittedName>
</protein>
<organism evidence="4 5">
    <name type="scientific">Comamonas denitrificans</name>
    <dbReference type="NCBI Taxonomy" id="117506"/>
    <lineage>
        <taxon>Bacteria</taxon>
        <taxon>Pseudomonadati</taxon>
        <taxon>Pseudomonadota</taxon>
        <taxon>Betaproteobacteria</taxon>
        <taxon>Burkholderiales</taxon>
        <taxon>Comamonadaceae</taxon>
        <taxon>Comamonas</taxon>
    </lineage>
</organism>
<feature type="transmembrane region" description="Helical" evidence="2">
    <location>
        <begin position="433"/>
        <end position="453"/>
    </location>
</feature>
<feature type="region of interest" description="Disordered" evidence="1">
    <location>
        <begin position="282"/>
        <end position="334"/>
    </location>
</feature>
<keyword evidence="2" id="KW-0812">Transmembrane</keyword>
<keyword evidence="5" id="KW-1185">Reference proteome</keyword>
<dbReference type="PROSITE" id="PS51257">
    <property type="entry name" value="PROKAR_LIPOPROTEIN"/>
    <property type="match status" value="1"/>
</dbReference>
<feature type="chain" id="PRO_5037036969" evidence="3">
    <location>
        <begin position="22"/>
        <end position="456"/>
    </location>
</feature>
<keyword evidence="2" id="KW-1133">Transmembrane helix</keyword>
<feature type="signal peptide" evidence="3">
    <location>
        <begin position="1"/>
        <end position="21"/>
    </location>
</feature>